<reference evidence="3 4" key="1">
    <citation type="submission" date="2013-12" db="EMBL/GenBank/DDBJ databases">
        <title>Draft genome of the parsitic nematode Ancylostoma duodenale.</title>
        <authorList>
            <person name="Mitreva M."/>
        </authorList>
    </citation>
    <scope>NUCLEOTIDE SEQUENCE [LARGE SCALE GENOMIC DNA]</scope>
    <source>
        <strain evidence="3 4">Zhejiang</strain>
    </source>
</reference>
<dbReference type="GO" id="GO:0008270">
    <property type="term" value="F:zinc ion binding"/>
    <property type="evidence" value="ECO:0007669"/>
    <property type="project" value="UniProtKB-KW"/>
</dbReference>
<sequence length="81" mass="9460">MSSDHFGNLDDRNFGKGKEDVEINLQNWGLKPYHCANCGSSFYARARFAVHLSKYHRISIRDYSRVSRLLKRPILTNDNEE</sequence>
<dbReference type="SUPFAM" id="SSF57667">
    <property type="entry name" value="beta-beta-alpha zinc fingers"/>
    <property type="match status" value="1"/>
</dbReference>
<name>A0A0C2D240_9BILA</name>
<protein>
    <recommendedName>
        <fullName evidence="2">C2H2-type domain-containing protein</fullName>
    </recommendedName>
</protein>
<dbReference type="InterPro" id="IPR013087">
    <property type="entry name" value="Znf_C2H2_type"/>
</dbReference>
<gene>
    <name evidence="3" type="ORF">ANCDUO_06275</name>
</gene>
<dbReference type="Proteomes" id="UP000054047">
    <property type="component" value="Unassembled WGS sequence"/>
</dbReference>
<evidence type="ECO:0000313" key="4">
    <source>
        <dbReference type="Proteomes" id="UP000054047"/>
    </source>
</evidence>
<evidence type="ECO:0000259" key="2">
    <source>
        <dbReference type="PROSITE" id="PS50157"/>
    </source>
</evidence>
<feature type="domain" description="C2H2-type" evidence="2">
    <location>
        <begin position="33"/>
        <end position="56"/>
    </location>
</feature>
<dbReference type="EMBL" id="KN728664">
    <property type="protein sequence ID" value="KIH63423.1"/>
    <property type="molecule type" value="Genomic_DNA"/>
</dbReference>
<evidence type="ECO:0000256" key="1">
    <source>
        <dbReference type="PROSITE-ProRule" id="PRU00042"/>
    </source>
</evidence>
<proteinExistence type="predicted"/>
<dbReference type="AlphaFoldDB" id="A0A0C2D240"/>
<dbReference type="PROSITE" id="PS50157">
    <property type="entry name" value="ZINC_FINGER_C2H2_2"/>
    <property type="match status" value="1"/>
</dbReference>
<dbReference type="OrthoDB" id="3437960at2759"/>
<keyword evidence="1" id="KW-0863">Zinc-finger</keyword>
<keyword evidence="1" id="KW-0479">Metal-binding</keyword>
<dbReference type="InterPro" id="IPR036236">
    <property type="entry name" value="Znf_C2H2_sf"/>
</dbReference>
<organism evidence="3 4">
    <name type="scientific">Ancylostoma duodenale</name>
    <dbReference type="NCBI Taxonomy" id="51022"/>
    <lineage>
        <taxon>Eukaryota</taxon>
        <taxon>Metazoa</taxon>
        <taxon>Ecdysozoa</taxon>
        <taxon>Nematoda</taxon>
        <taxon>Chromadorea</taxon>
        <taxon>Rhabditida</taxon>
        <taxon>Rhabditina</taxon>
        <taxon>Rhabditomorpha</taxon>
        <taxon>Strongyloidea</taxon>
        <taxon>Ancylostomatidae</taxon>
        <taxon>Ancylostomatinae</taxon>
        <taxon>Ancylostoma</taxon>
    </lineage>
</organism>
<evidence type="ECO:0000313" key="3">
    <source>
        <dbReference type="EMBL" id="KIH63423.1"/>
    </source>
</evidence>
<dbReference type="PROSITE" id="PS00028">
    <property type="entry name" value="ZINC_FINGER_C2H2_1"/>
    <property type="match status" value="1"/>
</dbReference>
<accession>A0A0C2D240</accession>
<keyword evidence="4" id="KW-1185">Reference proteome</keyword>
<keyword evidence="1" id="KW-0862">Zinc</keyword>